<sequence>MVRILNEIEEDTIQVMNHSDLGNSDHNNMGLDITIIVENAVQIPNGKSKNHNNNNNSNNNSIATSPVGTADNGSYSNTNDTPDPDPDDEKNPENQLNSPSPKSMTNQTTKHKKCTEDLENPIEITTENEEIKIPTPSTHTNKNGLQKPSKGEDKPIESKKETVEAKEQKETDNCTVHGIKDNHRTPVIIVENVDEDCTSKTVVEPETSIELEEKSGTPKDNSDEPKATEQTPDDKKTGKSESGSKTDGKTPISEEPTVSKPKEAEGKTTGAGASTEPAKKDVNSSGGSVNKGRNLHHHHHHHHAHHNPHNHFKHLPNQHGHILPHLHQANAQHLLPGLLPTLGLHMPQPIDGRCLFGNLDGISQAQNLQFSVGGHPPPLHFNFFGEPKYESMNCPWNQFPPQPSVASSVPPHGGLASPQIPTAPLPTALFPLPLDPACPPAVLPSHPVVSNSSSGFSTAGHSRSSSPMAASTQAQGQTLMTAEPVTSCLPPANALLPNPTVPAGSPGHINPAVASANPNVVFSASSSEIALYPHFPVVPGQYVVFFHINPGVLVSFNVGGDHIQIIKVNLSFLKRNASITAFSAAQYSTAMKKKSKHGCSQEMLIERNDTDGSSVSDGT</sequence>
<gene>
    <name evidence="2" type="ORF">AFUS01_LOCUS20382</name>
</gene>
<evidence type="ECO:0000256" key="1">
    <source>
        <dbReference type="SAM" id="MobiDB-lite"/>
    </source>
</evidence>
<name>A0A8J2K9X9_9HEXA</name>
<dbReference type="EMBL" id="CAJVCH010220207">
    <property type="protein sequence ID" value="CAG7731814.1"/>
    <property type="molecule type" value="Genomic_DNA"/>
</dbReference>
<evidence type="ECO:0000313" key="2">
    <source>
        <dbReference type="EMBL" id="CAG7731814.1"/>
    </source>
</evidence>
<feature type="compositionally biased region" description="Basic and acidic residues" evidence="1">
    <location>
        <begin position="211"/>
        <end position="248"/>
    </location>
</feature>
<proteinExistence type="predicted"/>
<dbReference type="Proteomes" id="UP000708208">
    <property type="component" value="Unassembled WGS sequence"/>
</dbReference>
<dbReference type="AlphaFoldDB" id="A0A8J2K9X9"/>
<feature type="compositionally biased region" description="Polar residues" evidence="1">
    <location>
        <begin position="62"/>
        <end position="76"/>
    </location>
</feature>
<comment type="caution">
    <text evidence="2">The sequence shown here is derived from an EMBL/GenBank/DDBJ whole genome shotgun (WGS) entry which is preliminary data.</text>
</comment>
<feature type="compositionally biased region" description="Low complexity" evidence="1">
    <location>
        <begin position="45"/>
        <end position="61"/>
    </location>
</feature>
<feature type="compositionally biased region" description="Basic and acidic residues" evidence="1">
    <location>
        <begin position="149"/>
        <end position="179"/>
    </location>
</feature>
<feature type="region of interest" description="Disordered" evidence="1">
    <location>
        <begin position="450"/>
        <end position="477"/>
    </location>
</feature>
<feature type="compositionally biased region" description="Basic residues" evidence="1">
    <location>
        <begin position="293"/>
        <end position="315"/>
    </location>
</feature>
<evidence type="ECO:0000313" key="3">
    <source>
        <dbReference type="Proteomes" id="UP000708208"/>
    </source>
</evidence>
<protein>
    <submittedName>
        <fullName evidence="2">Uncharacterized protein</fullName>
    </submittedName>
</protein>
<feature type="region of interest" description="Disordered" evidence="1">
    <location>
        <begin position="44"/>
        <end position="179"/>
    </location>
</feature>
<reference evidence="2" key="1">
    <citation type="submission" date="2021-06" db="EMBL/GenBank/DDBJ databases">
        <authorList>
            <person name="Hodson N. C."/>
            <person name="Mongue J. A."/>
            <person name="Jaron S. K."/>
        </authorList>
    </citation>
    <scope>NUCLEOTIDE SEQUENCE</scope>
</reference>
<accession>A0A8J2K9X9</accession>
<feature type="region of interest" description="Disordered" evidence="1">
    <location>
        <begin position="197"/>
        <end position="315"/>
    </location>
</feature>
<dbReference type="OrthoDB" id="6776908at2759"/>
<organism evidence="2 3">
    <name type="scientific">Allacma fusca</name>
    <dbReference type="NCBI Taxonomy" id="39272"/>
    <lineage>
        <taxon>Eukaryota</taxon>
        <taxon>Metazoa</taxon>
        <taxon>Ecdysozoa</taxon>
        <taxon>Arthropoda</taxon>
        <taxon>Hexapoda</taxon>
        <taxon>Collembola</taxon>
        <taxon>Symphypleona</taxon>
        <taxon>Sminthuridae</taxon>
        <taxon>Allacma</taxon>
    </lineage>
</organism>
<feature type="region of interest" description="Disordered" evidence="1">
    <location>
        <begin position="598"/>
        <end position="619"/>
    </location>
</feature>
<keyword evidence="3" id="KW-1185">Reference proteome</keyword>
<feature type="compositionally biased region" description="Polar residues" evidence="1">
    <location>
        <begin position="95"/>
        <end position="108"/>
    </location>
</feature>
<feature type="compositionally biased region" description="Polar residues" evidence="1">
    <location>
        <begin position="137"/>
        <end position="146"/>
    </location>
</feature>